<dbReference type="InterPro" id="IPR050640">
    <property type="entry name" value="Bact_2-comp_sensor_kinase"/>
</dbReference>
<feature type="domain" description="Signal transduction histidine kinase internal region" evidence="2">
    <location>
        <begin position="163"/>
        <end position="242"/>
    </location>
</feature>
<dbReference type="GO" id="GO:0000155">
    <property type="term" value="F:phosphorelay sensor kinase activity"/>
    <property type="evidence" value="ECO:0007669"/>
    <property type="project" value="InterPro"/>
</dbReference>
<reference evidence="3 4" key="1">
    <citation type="submission" date="2018-06" db="EMBL/GenBank/DDBJ databases">
        <title>Spongiibacterium sp. HME9304 Genome sequencing and assembly.</title>
        <authorList>
            <person name="Kang H."/>
            <person name="Kim H."/>
            <person name="Joh K."/>
        </authorList>
    </citation>
    <scope>NUCLEOTIDE SEQUENCE [LARGE SCALE GENOMIC DNA]</scope>
    <source>
        <strain evidence="3 4">HME9304</strain>
    </source>
</reference>
<dbReference type="KEGG" id="spon:HME9304_00955"/>
<feature type="transmembrane region" description="Helical" evidence="1">
    <location>
        <begin position="83"/>
        <end position="103"/>
    </location>
</feature>
<gene>
    <name evidence="3" type="ORF">HME9304_00955</name>
</gene>
<keyword evidence="1" id="KW-1133">Transmembrane helix</keyword>
<evidence type="ECO:0000313" key="3">
    <source>
        <dbReference type="EMBL" id="AWX43956.1"/>
    </source>
</evidence>
<proteinExistence type="predicted"/>
<name>A0A2Z4LQ71_9FLAO</name>
<dbReference type="SUPFAM" id="SSF55874">
    <property type="entry name" value="ATPase domain of HSP90 chaperone/DNA topoisomerase II/histidine kinase"/>
    <property type="match status" value="1"/>
</dbReference>
<dbReference type="EMBL" id="CP030104">
    <property type="protein sequence ID" value="AWX43956.1"/>
    <property type="molecule type" value="Genomic_DNA"/>
</dbReference>
<feature type="transmembrane region" description="Helical" evidence="1">
    <location>
        <begin position="12"/>
        <end position="32"/>
    </location>
</feature>
<dbReference type="PANTHER" id="PTHR34220:SF7">
    <property type="entry name" value="SENSOR HISTIDINE KINASE YPDA"/>
    <property type="match status" value="1"/>
</dbReference>
<evidence type="ECO:0000313" key="4">
    <source>
        <dbReference type="Proteomes" id="UP000248536"/>
    </source>
</evidence>
<feature type="transmembrane region" description="Helical" evidence="1">
    <location>
        <begin position="123"/>
        <end position="143"/>
    </location>
</feature>
<feature type="transmembrane region" description="Helical" evidence="1">
    <location>
        <begin position="52"/>
        <end position="71"/>
    </location>
</feature>
<dbReference type="EC" id="2.7.13.3" evidence="3"/>
<evidence type="ECO:0000259" key="2">
    <source>
        <dbReference type="Pfam" id="PF06580"/>
    </source>
</evidence>
<dbReference type="Proteomes" id="UP000248536">
    <property type="component" value="Chromosome"/>
</dbReference>
<accession>A0A2Z4LQ71</accession>
<dbReference type="GO" id="GO:0016020">
    <property type="term" value="C:membrane"/>
    <property type="evidence" value="ECO:0007669"/>
    <property type="project" value="InterPro"/>
</dbReference>
<keyword evidence="4" id="KW-1185">Reference proteome</keyword>
<keyword evidence="1" id="KW-0472">Membrane</keyword>
<dbReference type="Pfam" id="PF06580">
    <property type="entry name" value="His_kinase"/>
    <property type="match status" value="1"/>
</dbReference>
<sequence length="349" mass="40533">MKRVSLSYRNWHILFWSVYLLFKIYHEFVWIYPKYENLTFLSALKIASIAQISILFPKVVFTYWVVYKLLPEKSSTATKCLKLFWAFLITLLLHQLLALYVALPFAYLEIIPSILNFISLNRLSSAVIDILFVAGIGTALITIHRNKLSKERERELEKEKTTAELRLLRQQINPHFLLNTLNNLFVLARKKSKTTSEAIMKLSNLMKYVLYDATFEKVPLTNEIALINDYIELERLRYGKRLQLNFDMEGDITGELPPMLLHSLIENAFKHGASESLKDSKIDIALTVNHKELIFNVSNTYDKNALNNTQGIGLKNLKRQLELQYPDHVLETSSKDGIYKVLMKIQLTE</sequence>
<dbReference type="AlphaFoldDB" id="A0A2Z4LQ71"/>
<protein>
    <submittedName>
        <fullName evidence="3">Histidine kinase</fullName>
        <ecNumber evidence="3">2.7.13.3</ecNumber>
    </submittedName>
</protein>
<dbReference type="InterPro" id="IPR010559">
    <property type="entry name" value="Sig_transdc_His_kin_internal"/>
</dbReference>
<keyword evidence="1" id="KW-0812">Transmembrane</keyword>
<dbReference type="InterPro" id="IPR036890">
    <property type="entry name" value="HATPase_C_sf"/>
</dbReference>
<keyword evidence="3" id="KW-0808">Transferase</keyword>
<organism evidence="3 4">
    <name type="scientific">Flagellimonas maritima</name>
    <dbReference type="NCBI Taxonomy" id="1383885"/>
    <lineage>
        <taxon>Bacteria</taxon>
        <taxon>Pseudomonadati</taxon>
        <taxon>Bacteroidota</taxon>
        <taxon>Flavobacteriia</taxon>
        <taxon>Flavobacteriales</taxon>
        <taxon>Flavobacteriaceae</taxon>
        <taxon>Flagellimonas</taxon>
    </lineage>
</organism>
<keyword evidence="3" id="KW-0418">Kinase</keyword>
<evidence type="ECO:0000256" key="1">
    <source>
        <dbReference type="SAM" id="Phobius"/>
    </source>
</evidence>
<dbReference type="PANTHER" id="PTHR34220">
    <property type="entry name" value="SENSOR HISTIDINE KINASE YPDA"/>
    <property type="match status" value="1"/>
</dbReference>